<feature type="domain" description="RRM" evidence="2">
    <location>
        <begin position="44"/>
        <end position="127"/>
    </location>
</feature>
<dbReference type="InterPro" id="IPR035979">
    <property type="entry name" value="RBD_domain_sf"/>
</dbReference>
<dbReference type="PANTHER" id="PTHR32343:SF26">
    <property type="entry name" value="RNA-BINDING (RRM_RBD_RNP MOTIFS) FAMILY PROTEIN"/>
    <property type="match status" value="1"/>
</dbReference>
<comment type="caution">
    <text evidence="3">The sequence shown here is derived from an EMBL/GenBank/DDBJ whole genome shotgun (WGS) entry which is preliminary data.</text>
</comment>
<dbReference type="InterPro" id="IPR000504">
    <property type="entry name" value="RRM_dom"/>
</dbReference>
<evidence type="ECO:0000313" key="3">
    <source>
        <dbReference type="EMBL" id="KAK6116461.1"/>
    </source>
</evidence>
<evidence type="ECO:0000259" key="2">
    <source>
        <dbReference type="PROSITE" id="PS50102"/>
    </source>
</evidence>
<dbReference type="PANTHER" id="PTHR32343">
    <property type="entry name" value="SERINE/ARGININE-RICH SPLICING FACTOR"/>
    <property type="match status" value="1"/>
</dbReference>
<evidence type="ECO:0000313" key="4">
    <source>
        <dbReference type="Proteomes" id="UP001318860"/>
    </source>
</evidence>
<accession>A0ABR0U2E9</accession>
<dbReference type="EMBL" id="JABTTQ020003492">
    <property type="protein sequence ID" value="KAK6116461.1"/>
    <property type="molecule type" value="Genomic_DNA"/>
</dbReference>
<dbReference type="PROSITE" id="PS50102">
    <property type="entry name" value="RRM"/>
    <property type="match status" value="1"/>
</dbReference>
<dbReference type="InterPro" id="IPR012677">
    <property type="entry name" value="Nucleotide-bd_a/b_plait_sf"/>
</dbReference>
<dbReference type="SMART" id="SM00360">
    <property type="entry name" value="RRM"/>
    <property type="match status" value="1"/>
</dbReference>
<proteinExistence type="predicted"/>
<organism evidence="3 4">
    <name type="scientific">Rehmannia glutinosa</name>
    <name type="common">Chinese foxglove</name>
    <dbReference type="NCBI Taxonomy" id="99300"/>
    <lineage>
        <taxon>Eukaryota</taxon>
        <taxon>Viridiplantae</taxon>
        <taxon>Streptophyta</taxon>
        <taxon>Embryophyta</taxon>
        <taxon>Tracheophyta</taxon>
        <taxon>Spermatophyta</taxon>
        <taxon>Magnoliopsida</taxon>
        <taxon>eudicotyledons</taxon>
        <taxon>Gunneridae</taxon>
        <taxon>Pentapetalae</taxon>
        <taxon>asterids</taxon>
        <taxon>lamiids</taxon>
        <taxon>Lamiales</taxon>
        <taxon>Orobanchaceae</taxon>
        <taxon>Rehmannieae</taxon>
        <taxon>Rehmannia</taxon>
    </lineage>
</organism>
<sequence>MDKNLLIGAWHREVADLSEGLSELGIDGQRQCLDCINRMSASGYTVEITNLSPNATKKDVYDFFAFCGAIQHVEIVRNGAGEYEYKAYVTFKNPHAVETAVLLNQHSQGQNVFPPAGKAVSLAQDVAKTVASKGYVLGKDALGKAKAFDESHHVAATAVAKVTELSQGIGLTNKISAGFEAAKSMDQRYHISRTTTSAVYVTRRTAVSAANTVVSSSYLSKGALWLSGALSRASQVAADLSSRGVSK</sequence>
<protein>
    <recommendedName>
        <fullName evidence="2">RRM domain-containing protein</fullName>
    </recommendedName>
</protein>
<name>A0ABR0U2E9_REHGL</name>
<keyword evidence="4" id="KW-1185">Reference proteome</keyword>
<dbReference type="SUPFAM" id="SSF54928">
    <property type="entry name" value="RNA-binding domain, RBD"/>
    <property type="match status" value="1"/>
</dbReference>
<evidence type="ECO:0000256" key="1">
    <source>
        <dbReference type="PROSITE-ProRule" id="PRU00176"/>
    </source>
</evidence>
<dbReference type="Pfam" id="PF00076">
    <property type="entry name" value="RRM_1"/>
    <property type="match status" value="1"/>
</dbReference>
<gene>
    <name evidence="3" type="ORF">DH2020_049754</name>
</gene>
<dbReference type="Gene3D" id="3.30.70.330">
    <property type="match status" value="1"/>
</dbReference>
<reference evidence="3 4" key="1">
    <citation type="journal article" date="2021" name="Comput. Struct. Biotechnol. J.">
        <title>De novo genome assembly of the potent medicinal plant Rehmannia glutinosa using nanopore technology.</title>
        <authorList>
            <person name="Ma L."/>
            <person name="Dong C."/>
            <person name="Song C."/>
            <person name="Wang X."/>
            <person name="Zheng X."/>
            <person name="Niu Y."/>
            <person name="Chen S."/>
            <person name="Feng W."/>
        </authorList>
    </citation>
    <scope>NUCLEOTIDE SEQUENCE [LARGE SCALE GENOMIC DNA]</scope>
    <source>
        <strain evidence="3">DH-2019</strain>
    </source>
</reference>
<keyword evidence="1" id="KW-0694">RNA-binding</keyword>
<dbReference type="Proteomes" id="UP001318860">
    <property type="component" value="Unassembled WGS sequence"/>
</dbReference>